<keyword evidence="2" id="KW-1185">Reference proteome</keyword>
<dbReference type="EMBL" id="CP104965">
    <property type="protein sequence ID" value="UXN68211.1"/>
    <property type="molecule type" value="Genomic_DNA"/>
</dbReference>
<dbReference type="RefSeq" id="WP_262165940.1">
    <property type="nucleotide sequence ID" value="NZ_CP104965.1"/>
</dbReference>
<proteinExistence type="predicted"/>
<evidence type="ECO:0000313" key="1">
    <source>
        <dbReference type="EMBL" id="UXN68211.1"/>
    </source>
</evidence>
<name>A0ABY6CAC3_9HYPH</name>
<dbReference type="Proteomes" id="UP001061862">
    <property type="component" value="Chromosome"/>
</dbReference>
<sequence length="255" mass="26953">MMDNPLQIRVFCAPEQAEAHLAILGSLPASFQTVPDGQPDIALVGPDAASISTGRASAARMLVLVDPWMIDDIEELTRATVAVAPVGRLFPLMAGLDADMVGQPALVRCSIASRQSLAASLYEQLSALQVLLGPLAGVKMLSQIGFAYSGTARAGKGVELVWSGQSGAIHDSLELDVMGIAQRLEILAMPDDTARPATVRFANADGLTQSSGVYESGLRLFWRSVAADLAGGPKTTRLSDFLDLLMQVRQLTHIA</sequence>
<protein>
    <submittedName>
        <fullName evidence="1">Uncharacterized protein</fullName>
    </submittedName>
</protein>
<organism evidence="1 2">
    <name type="scientific">Devosia neptuniae</name>
    <dbReference type="NCBI Taxonomy" id="191302"/>
    <lineage>
        <taxon>Bacteria</taxon>
        <taxon>Pseudomonadati</taxon>
        <taxon>Pseudomonadota</taxon>
        <taxon>Alphaproteobacteria</taxon>
        <taxon>Hyphomicrobiales</taxon>
        <taxon>Devosiaceae</taxon>
        <taxon>Devosia</taxon>
    </lineage>
</organism>
<reference evidence="1 2" key="1">
    <citation type="submission" date="2022-09" db="EMBL/GenBank/DDBJ databases">
        <title>Interaction between co-microsymbionts with complementary sets of symbiotic genes in legume-rhizobium systems.</title>
        <authorList>
            <person name="Safronova V."/>
            <person name="Sazanova A."/>
            <person name="Afonin A."/>
            <person name="Chirak E."/>
        </authorList>
    </citation>
    <scope>NUCLEOTIDE SEQUENCE [LARGE SCALE GENOMIC DNA]</scope>
    <source>
        <strain evidence="1 2">A18/4-1</strain>
    </source>
</reference>
<evidence type="ECO:0000313" key="2">
    <source>
        <dbReference type="Proteomes" id="UP001061862"/>
    </source>
</evidence>
<gene>
    <name evidence="1" type="ORF">N8A98_13075</name>
</gene>
<accession>A0ABY6CAC3</accession>